<sequence length="85" mass="10227">MQEIEFLYKAFINLKINIYEHRKIIQVIHRNLQNIIAVSTEISMCPRASILEIQRRITMSKRVSEKHNDFQNFQSQSLDFPLLFF</sequence>
<organism evidence="1">
    <name type="scientific">Rhizophora mucronata</name>
    <name type="common">Asiatic mangrove</name>
    <dbReference type="NCBI Taxonomy" id="61149"/>
    <lineage>
        <taxon>Eukaryota</taxon>
        <taxon>Viridiplantae</taxon>
        <taxon>Streptophyta</taxon>
        <taxon>Embryophyta</taxon>
        <taxon>Tracheophyta</taxon>
        <taxon>Spermatophyta</taxon>
        <taxon>Magnoliopsida</taxon>
        <taxon>eudicotyledons</taxon>
        <taxon>Gunneridae</taxon>
        <taxon>Pentapetalae</taxon>
        <taxon>rosids</taxon>
        <taxon>fabids</taxon>
        <taxon>Malpighiales</taxon>
        <taxon>Rhizophoraceae</taxon>
        <taxon>Rhizophora</taxon>
    </lineage>
</organism>
<evidence type="ECO:0000313" key="1">
    <source>
        <dbReference type="EMBL" id="MBX42926.1"/>
    </source>
</evidence>
<dbReference type="EMBL" id="GGEC01062442">
    <property type="protein sequence ID" value="MBX42926.1"/>
    <property type="molecule type" value="Transcribed_RNA"/>
</dbReference>
<accession>A0A2P2NKC4</accession>
<proteinExistence type="predicted"/>
<name>A0A2P2NKC4_RHIMU</name>
<reference evidence="1" key="1">
    <citation type="submission" date="2018-02" db="EMBL/GenBank/DDBJ databases">
        <title>Rhizophora mucronata_Transcriptome.</title>
        <authorList>
            <person name="Meera S.P."/>
            <person name="Sreeshan A."/>
            <person name="Augustine A."/>
        </authorList>
    </citation>
    <scope>NUCLEOTIDE SEQUENCE</scope>
    <source>
        <tissue evidence="1">Leaf</tissue>
    </source>
</reference>
<dbReference type="AlphaFoldDB" id="A0A2P2NKC4"/>
<protein>
    <submittedName>
        <fullName evidence="1">Uncharacterized protein</fullName>
    </submittedName>
</protein>